<name>A0A918Q224_9BACT</name>
<dbReference type="SUPFAM" id="SSF49363">
    <property type="entry name" value="Purple acid phosphatase, N-terminal domain"/>
    <property type="match status" value="1"/>
</dbReference>
<dbReference type="Gene3D" id="2.60.40.380">
    <property type="entry name" value="Purple acid phosphatase-like, N-terminal"/>
    <property type="match status" value="1"/>
</dbReference>
<accession>A0A918Q224</accession>
<dbReference type="Gene3D" id="2.60.40.10">
    <property type="entry name" value="Immunoglobulins"/>
    <property type="match status" value="1"/>
</dbReference>
<dbReference type="Pfam" id="PF00149">
    <property type="entry name" value="Metallophos"/>
    <property type="match status" value="1"/>
</dbReference>
<dbReference type="InterPro" id="IPR013783">
    <property type="entry name" value="Ig-like_fold"/>
</dbReference>
<evidence type="ECO:0000256" key="2">
    <source>
        <dbReference type="SAM" id="SignalP"/>
    </source>
</evidence>
<dbReference type="GO" id="GO:0046872">
    <property type="term" value="F:metal ion binding"/>
    <property type="evidence" value="ECO:0007669"/>
    <property type="project" value="InterPro"/>
</dbReference>
<dbReference type="SUPFAM" id="SSF56300">
    <property type="entry name" value="Metallo-dependent phosphatases"/>
    <property type="match status" value="1"/>
</dbReference>
<feature type="chain" id="PRO_5037448802" description="Purple acid Phosphatase, N-terminal domain" evidence="2">
    <location>
        <begin position="24"/>
        <end position="531"/>
    </location>
</feature>
<dbReference type="GO" id="GO:0003993">
    <property type="term" value="F:acid phosphatase activity"/>
    <property type="evidence" value="ECO:0007669"/>
    <property type="project" value="InterPro"/>
</dbReference>
<proteinExistence type="predicted"/>
<comment type="caution">
    <text evidence="5">The sequence shown here is derived from an EMBL/GenBank/DDBJ whole genome shotgun (WGS) entry which is preliminary data.</text>
</comment>
<dbReference type="EMBL" id="BMWX01000004">
    <property type="protein sequence ID" value="GGZ31144.1"/>
    <property type="molecule type" value="Genomic_DNA"/>
</dbReference>
<keyword evidence="1 2" id="KW-0732">Signal</keyword>
<evidence type="ECO:0008006" key="7">
    <source>
        <dbReference type="Google" id="ProtNLM"/>
    </source>
</evidence>
<evidence type="ECO:0000313" key="6">
    <source>
        <dbReference type="Proteomes" id="UP000619457"/>
    </source>
</evidence>
<evidence type="ECO:0000259" key="4">
    <source>
        <dbReference type="Pfam" id="PF16656"/>
    </source>
</evidence>
<organism evidence="5 6">
    <name type="scientific">Echinicola pacifica</name>
    <dbReference type="NCBI Taxonomy" id="346377"/>
    <lineage>
        <taxon>Bacteria</taxon>
        <taxon>Pseudomonadati</taxon>
        <taxon>Bacteroidota</taxon>
        <taxon>Cytophagia</taxon>
        <taxon>Cytophagales</taxon>
        <taxon>Cyclobacteriaceae</taxon>
        <taxon>Echinicola</taxon>
    </lineage>
</organism>
<feature type="signal peptide" evidence="2">
    <location>
        <begin position="1"/>
        <end position="23"/>
    </location>
</feature>
<dbReference type="InterPro" id="IPR029052">
    <property type="entry name" value="Metallo-depent_PP-like"/>
</dbReference>
<dbReference type="Proteomes" id="UP000619457">
    <property type="component" value="Unassembled WGS sequence"/>
</dbReference>
<dbReference type="CDD" id="cd00838">
    <property type="entry name" value="MPP_superfamily"/>
    <property type="match status" value="1"/>
</dbReference>
<feature type="domain" description="Calcineurin-like phosphoesterase" evidence="3">
    <location>
        <begin position="121"/>
        <end position="326"/>
    </location>
</feature>
<evidence type="ECO:0000259" key="3">
    <source>
        <dbReference type="Pfam" id="PF00149"/>
    </source>
</evidence>
<dbReference type="InterPro" id="IPR015914">
    <property type="entry name" value="PAPs_N"/>
</dbReference>
<feature type="domain" description="Purple acid phosphatase N-terminal" evidence="4">
    <location>
        <begin position="30"/>
        <end position="110"/>
    </location>
</feature>
<dbReference type="Gene3D" id="3.60.21.10">
    <property type="match status" value="1"/>
</dbReference>
<dbReference type="InterPro" id="IPR039331">
    <property type="entry name" value="PAPs-like"/>
</dbReference>
<dbReference type="PANTHER" id="PTHR22953">
    <property type="entry name" value="ACID PHOSPHATASE RELATED"/>
    <property type="match status" value="1"/>
</dbReference>
<reference evidence="5" key="1">
    <citation type="journal article" date="2014" name="Int. J. Syst. Evol. Microbiol.">
        <title>Complete genome sequence of Corynebacterium casei LMG S-19264T (=DSM 44701T), isolated from a smear-ripened cheese.</title>
        <authorList>
            <consortium name="US DOE Joint Genome Institute (JGI-PGF)"/>
            <person name="Walter F."/>
            <person name="Albersmeier A."/>
            <person name="Kalinowski J."/>
            <person name="Ruckert C."/>
        </authorList>
    </citation>
    <scope>NUCLEOTIDE SEQUENCE</scope>
    <source>
        <strain evidence="5">KCTC 12368</strain>
    </source>
</reference>
<dbReference type="InterPro" id="IPR004843">
    <property type="entry name" value="Calcineurin-like_PHP"/>
</dbReference>
<evidence type="ECO:0000313" key="5">
    <source>
        <dbReference type="EMBL" id="GGZ31144.1"/>
    </source>
</evidence>
<keyword evidence="6" id="KW-1185">Reference proteome</keyword>
<gene>
    <name evidence="5" type="ORF">GCM10007049_25160</name>
</gene>
<evidence type="ECO:0000256" key="1">
    <source>
        <dbReference type="ARBA" id="ARBA00022729"/>
    </source>
</evidence>
<dbReference type="PANTHER" id="PTHR22953:SF153">
    <property type="entry name" value="PURPLE ACID PHOSPHATASE"/>
    <property type="match status" value="1"/>
</dbReference>
<dbReference type="InterPro" id="IPR008963">
    <property type="entry name" value="Purple_acid_Pase-like_N"/>
</dbReference>
<protein>
    <recommendedName>
        <fullName evidence="7">Purple acid Phosphatase, N-terminal domain</fullName>
    </recommendedName>
</protein>
<reference evidence="5" key="2">
    <citation type="submission" date="2020-09" db="EMBL/GenBank/DDBJ databases">
        <authorList>
            <person name="Sun Q."/>
            <person name="Kim S."/>
        </authorList>
    </citation>
    <scope>NUCLEOTIDE SEQUENCE</scope>
    <source>
        <strain evidence="5">KCTC 12368</strain>
    </source>
</reference>
<dbReference type="AlphaFoldDB" id="A0A918Q224"/>
<dbReference type="Pfam" id="PF16656">
    <property type="entry name" value="Pur_ac_phosph_N"/>
    <property type="match status" value="1"/>
</dbReference>
<sequence>MKKSILFPLFVFLVSYQNICAQAIEIKPYIQDVNPQSAVIMWQTDSGDESIVEFGESPSLGRQAEGISIDINFTDARVHEVKLENLDRLKTYYYRVKTGEALSDTYQFKTPPFASDHSSFNIVAMSDMQIDGDRPDQFSEIVNEGILAYMEQEYDGELPENLAMVLVPGDLVQNGATYHQWKDHFFGPAEDLFSQVPVYPVLGNHENQAVYYFKYFSLPQNGSPEFAENWWYKDHGNVRVLGLNSNTDDGIGGSRYQINWLKNVLSETEEMEDIDFVFAQMHHPHKSELWIPGESDFSGEVVKLLEDFTTKTGKPTVHFFGHTHGYSRGQSKDHKHLWINVASAGGALDNWGEFEGRDYEEFTVTQDEYGFVIVEVDADPADPKFTVKRISQGNQFHARNNELTDSVTVWKYSRKPKAPKLVSPIDQQVPAYEMLLKASDFSSDRKGAFHAASNWQISTDEAFGQVVFDSWKQYENWYYNENQQKDDDLRDEKVFKLLKAGKSYFWRVRYRDQNLNWSDWSSTGHFTVEKD</sequence>
<dbReference type="RefSeq" id="WP_018474720.1">
    <property type="nucleotide sequence ID" value="NZ_BMWX01000004.1"/>
</dbReference>